<accession>A0ACB8CTB9</accession>
<name>A0ACB8CTB9_DERSI</name>
<reference evidence="1" key="1">
    <citation type="submission" date="2020-05" db="EMBL/GenBank/DDBJ databases">
        <title>Large-scale comparative analyses of tick genomes elucidate their genetic diversity and vector capacities.</title>
        <authorList>
            <person name="Jia N."/>
            <person name="Wang J."/>
            <person name="Shi W."/>
            <person name="Du L."/>
            <person name="Sun Y."/>
            <person name="Zhan W."/>
            <person name="Jiang J."/>
            <person name="Wang Q."/>
            <person name="Zhang B."/>
            <person name="Ji P."/>
            <person name="Sakyi L.B."/>
            <person name="Cui X."/>
            <person name="Yuan T."/>
            <person name="Jiang B."/>
            <person name="Yang W."/>
            <person name="Lam T.T.-Y."/>
            <person name="Chang Q."/>
            <person name="Ding S."/>
            <person name="Wang X."/>
            <person name="Zhu J."/>
            <person name="Ruan X."/>
            <person name="Zhao L."/>
            <person name="Wei J."/>
            <person name="Que T."/>
            <person name="Du C."/>
            <person name="Cheng J."/>
            <person name="Dai P."/>
            <person name="Han X."/>
            <person name="Huang E."/>
            <person name="Gao Y."/>
            <person name="Liu J."/>
            <person name="Shao H."/>
            <person name="Ye R."/>
            <person name="Li L."/>
            <person name="Wei W."/>
            <person name="Wang X."/>
            <person name="Wang C."/>
            <person name="Yang T."/>
            <person name="Huo Q."/>
            <person name="Li W."/>
            <person name="Guo W."/>
            <person name="Chen H."/>
            <person name="Zhou L."/>
            <person name="Ni X."/>
            <person name="Tian J."/>
            <person name="Zhou Y."/>
            <person name="Sheng Y."/>
            <person name="Liu T."/>
            <person name="Pan Y."/>
            <person name="Xia L."/>
            <person name="Li J."/>
            <person name="Zhao F."/>
            <person name="Cao W."/>
        </authorList>
    </citation>
    <scope>NUCLEOTIDE SEQUENCE</scope>
    <source>
        <strain evidence="1">Dsil-2018</strain>
    </source>
</reference>
<organism evidence="1 2">
    <name type="scientific">Dermacentor silvarum</name>
    <name type="common">Tick</name>
    <dbReference type="NCBI Taxonomy" id="543639"/>
    <lineage>
        <taxon>Eukaryota</taxon>
        <taxon>Metazoa</taxon>
        <taxon>Ecdysozoa</taxon>
        <taxon>Arthropoda</taxon>
        <taxon>Chelicerata</taxon>
        <taxon>Arachnida</taxon>
        <taxon>Acari</taxon>
        <taxon>Parasitiformes</taxon>
        <taxon>Ixodida</taxon>
        <taxon>Ixodoidea</taxon>
        <taxon>Ixodidae</taxon>
        <taxon>Rhipicephalinae</taxon>
        <taxon>Dermacentor</taxon>
    </lineage>
</organism>
<gene>
    <name evidence="1" type="ORF">HPB49_023551</name>
</gene>
<protein>
    <submittedName>
        <fullName evidence="1">Uncharacterized protein</fullName>
    </submittedName>
</protein>
<dbReference type="EMBL" id="CM023474">
    <property type="protein sequence ID" value="KAH7950394.1"/>
    <property type="molecule type" value="Genomic_DNA"/>
</dbReference>
<keyword evidence="2" id="KW-1185">Reference proteome</keyword>
<evidence type="ECO:0000313" key="1">
    <source>
        <dbReference type="EMBL" id="KAH7950394.1"/>
    </source>
</evidence>
<dbReference type="Proteomes" id="UP000821865">
    <property type="component" value="Chromosome 5"/>
</dbReference>
<comment type="caution">
    <text evidence="1">The sequence shown here is derived from an EMBL/GenBank/DDBJ whole genome shotgun (WGS) entry which is preliminary data.</text>
</comment>
<evidence type="ECO:0000313" key="2">
    <source>
        <dbReference type="Proteomes" id="UP000821865"/>
    </source>
</evidence>
<proteinExistence type="predicted"/>
<sequence>MSAHGHTRKREEKVNAAGCCCCCRSCDKEYENNPMALAGRKTGTSRFQPAGRRCCGVQRSGSRGLDGQVRDHFSSVSPVALVPPIPLRVYADKGYNVYRRKPNSFEQGFRTCSLRAPKNIQQLFSFLHRNLIIFVRENGDQFCALADGLATLTLAARDRTLVHVRCRPHGGQRRWHAPSMMDTRETEERSDQDWQTVRDASKRLEEHITIIVKVTDGTALQELPPDCVGPSVVHAAALTTTEKKDTYVKVRTVQNLIAVDSYRPTAIEKLLRIRQISIMGTQHPVLTYQANGTNTVKGVIHGIQCAVTEEELEREVEVQGAKILQVRRIGSSKTILITLEGTYLPRYALYCRLVVRMFPYRPRSMLCNSCLQIGHGADVCPYKKKFVACAKCGTKLPPGSNDDTPHDCELCCRNCGGEHAANYPDCPVRQEADEARREAARSRKQRYLNAMKDEEPHEPAKQSGKPKNKHRSRSRSPSRTNWPELPTRNRFERLSSPEKQRDRSASHSRDNNQDKSTIANKEAGREAPRLHQKPRGNEEKTNRTPSGTQTDKEVPEKSNVRRVFERRWFEMEPVERRSKVNFTEEERNVIVDLVSRYSSVLECKQTDAVSVHAKKKAREKLAEEFNCRHNVRPRTSKQLKKCWENLKEKWRRAKAEDTREIFKTGGGTPADSNMNEELQRVGAVASHMATRLENPFDSDRTGPGTETTTPAVAALLASSQPGRSTDVDVPPNGDPALIAQRTPPAPPPPGVVPTADLPTAAPRVPIACRERRTNASRPSCSRNDAVTSELGGRLAVITKDVRQKRKEHLLRMKLTREDHELRMKLARDEHNDRLQKREAEHAQVMENLKAKKVLLELKIKLLNKQNE</sequence>